<protein>
    <submittedName>
        <fullName evidence="3">Arylsulfatase A</fullName>
    </submittedName>
</protein>
<keyword evidence="1" id="KW-0812">Transmembrane</keyword>
<sequence>MKRHFHILLGILYLALFVITLIFLIEPKASIFKGGPITLRRAGIIAPVLLLGLAAFIYTSLSNPAKRKVMLGAPLGFVQVWLGLFESQPTGASTARKEPVSWLQAVLETILAGYLYALMEWFFYATKSSFMDRLGLADKLMVPPLTGFMVAVVGLAGLLAVFLLNLILGRYLPWFNRYSRHLPAALLLACLALIMLDNFTYIVLGFGIVDAKSTLRSLYVLVGLLCILYALRELANARNRPGLVYPTAGLLVLSLILAGLTLHNEQALRVQSLPTDPANREPNIILFGTDGLSANHMSLYGYYRETTPFLTDFAETALVAENQFTNAGHSMGSDASLLTGKLPFETGVLYPPDILIGADKYQHLPGILKENGYRTVSLGVKYYVDVNQVNFQNAFDTVNCQDNSERGLLDRIASFGYDNAVYMFDTLASRIKERLGHIFYVQDMVNPFSLVTESGQSKLSDEDRLTCLKDYLTEGQQSGQPLFAHVHLMGTHGPYFTVTHQKYTLGQQQSAKWMNDFYDDSILSFDDQVKDLVAFLKENDLYENTILVIYTDHGWGWTTDRRLPLLIHFPGEENAGEITQDTQNLDIAPTVLDYIGIDKPEWMSGSSLLGELDPGRLIISGKTDLAVWASDTLFMVDETKRKPPFYQFNQLMAVECQKWYKIDLDDLTMTIGTVANYVNPCPANELDSRSEIREKIGAMLTSSGYKLPENW</sequence>
<proteinExistence type="predicted"/>
<evidence type="ECO:0000313" key="4">
    <source>
        <dbReference type="Proteomes" id="UP000055060"/>
    </source>
</evidence>
<feature type="domain" description="Sulfatase N-terminal" evidence="2">
    <location>
        <begin position="282"/>
        <end position="597"/>
    </location>
</feature>
<dbReference type="PANTHER" id="PTHR43751:SF3">
    <property type="entry name" value="SULFATASE N-TERMINAL DOMAIN-CONTAINING PROTEIN"/>
    <property type="match status" value="1"/>
</dbReference>
<dbReference type="Proteomes" id="UP000055060">
    <property type="component" value="Unassembled WGS sequence"/>
</dbReference>
<gene>
    <name evidence="3" type="ORF">LARV_03764</name>
</gene>
<keyword evidence="1" id="KW-1133">Transmembrane helix</keyword>
<feature type="transmembrane region" description="Helical" evidence="1">
    <location>
        <begin position="214"/>
        <end position="231"/>
    </location>
</feature>
<evidence type="ECO:0000256" key="1">
    <source>
        <dbReference type="SAM" id="Phobius"/>
    </source>
</evidence>
<accession>A0A0K8MXJ6</accession>
<feature type="transmembrane region" description="Helical" evidence="1">
    <location>
        <begin position="243"/>
        <end position="262"/>
    </location>
</feature>
<dbReference type="SUPFAM" id="SSF53649">
    <property type="entry name" value="Alkaline phosphatase-like"/>
    <property type="match status" value="1"/>
</dbReference>
<keyword evidence="1" id="KW-0472">Membrane</keyword>
<dbReference type="AlphaFoldDB" id="A0A0K8MXJ6"/>
<dbReference type="PANTHER" id="PTHR43751">
    <property type="entry name" value="SULFATASE"/>
    <property type="match status" value="1"/>
</dbReference>
<evidence type="ECO:0000313" key="3">
    <source>
        <dbReference type="EMBL" id="GAP15969.1"/>
    </source>
</evidence>
<dbReference type="InterPro" id="IPR000917">
    <property type="entry name" value="Sulfatase_N"/>
</dbReference>
<dbReference type="InterPro" id="IPR017850">
    <property type="entry name" value="Alkaline_phosphatase_core_sf"/>
</dbReference>
<dbReference type="EMBL" id="DF967973">
    <property type="protein sequence ID" value="GAP15969.1"/>
    <property type="molecule type" value="Genomic_DNA"/>
</dbReference>
<keyword evidence="4" id="KW-1185">Reference proteome</keyword>
<dbReference type="Pfam" id="PF00884">
    <property type="entry name" value="Sulfatase"/>
    <property type="match status" value="1"/>
</dbReference>
<reference evidence="3" key="1">
    <citation type="submission" date="2015-07" db="EMBL/GenBank/DDBJ databases">
        <title>Draft Genome Sequences of Anaerolinea thermolimosa IMO-1, Bellilinea caldifistulae GOMI-1, Leptolinea tardivitalis YMTK-2, Levilinea saccharolytica KIBI-1,Longilinea arvoryzae KOME-1, Previously Described as Members of the Anaerolineaceae (Chloroflexi).</title>
        <authorList>
            <person name="Sekiguchi Y."/>
            <person name="Ohashi A."/>
            <person name="Matsuura N."/>
            <person name="Tourlousse M.D."/>
        </authorList>
    </citation>
    <scope>NUCLEOTIDE SEQUENCE [LARGE SCALE GENOMIC DNA]</scope>
    <source>
        <strain evidence="3">KOME-1</strain>
    </source>
</reference>
<feature type="transmembrane region" description="Helical" evidence="1">
    <location>
        <begin position="105"/>
        <end position="125"/>
    </location>
</feature>
<dbReference type="STRING" id="360412.LARV_03764"/>
<feature type="transmembrane region" description="Helical" evidence="1">
    <location>
        <begin position="6"/>
        <end position="25"/>
    </location>
</feature>
<feature type="transmembrane region" description="Helical" evidence="1">
    <location>
        <begin position="184"/>
        <end position="208"/>
    </location>
</feature>
<dbReference type="Gene3D" id="3.40.720.10">
    <property type="entry name" value="Alkaline Phosphatase, subunit A"/>
    <property type="match status" value="1"/>
</dbReference>
<dbReference type="OrthoDB" id="9803751at2"/>
<organism evidence="3">
    <name type="scientific">Longilinea arvoryzae</name>
    <dbReference type="NCBI Taxonomy" id="360412"/>
    <lineage>
        <taxon>Bacteria</taxon>
        <taxon>Bacillati</taxon>
        <taxon>Chloroflexota</taxon>
        <taxon>Anaerolineae</taxon>
        <taxon>Anaerolineales</taxon>
        <taxon>Anaerolineaceae</taxon>
        <taxon>Longilinea</taxon>
    </lineage>
</organism>
<feature type="transmembrane region" description="Helical" evidence="1">
    <location>
        <begin position="145"/>
        <end position="172"/>
    </location>
</feature>
<feature type="transmembrane region" description="Helical" evidence="1">
    <location>
        <begin position="37"/>
        <end position="57"/>
    </location>
</feature>
<evidence type="ECO:0000259" key="2">
    <source>
        <dbReference type="Pfam" id="PF00884"/>
    </source>
</evidence>
<name>A0A0K8MXJ6_9CHLR</name>
<dbReference type="RefSeq" id="WP_075075367.1">
    <property type="nucleotide sequence ID" value="NZ_DF967973.1"/>
</dbReference>
<dbReference type="InterPro" id="IPR052701">
    <property type="entry name" value="GAG_Ulvan_Degrading_Sulfatases"/>
</dbReference>